<gene>
    <name evidence="3" type="ORF">POCTA_138.1.T0630222</name>
</gene>
<dbReference type="AlphaFoldDB" id="A0A8S1VCC5"/>
<sequence length="432" mass="51899">MLNNILLESRRNEENQAQRNSESSVPDNSTMQTNNLQQSSNLNLTTQEAGSHQIYQPLLQPNQQLSGLDDQQKQRFLIQITGIWVFQEAIQIIMSVITILDFNYDNLFYNFDKEKYRASLYLFFLISAIQLLLIRFYKPFRCKHNAFFIFLIFTISYALWISGLITAEHSDIWNIENSVQIGFAIFIGIICNFLTLITIQYHFSLTKQQISFFRTIKYVCIPPFIYAFIFQIFNPFDYTAVLIFWMATELWAFTFGGLYLYSVLQIVNVQSQSRLNNLCSTFSIYKHVFSIRTYLISYNQITFLIEFKTYLFKKYIKINQFQFSLPFRIFNNFIYRKKCNLFFMQQNSRQTLKEQYQICNLNEFQQYYSYFQRKTLSELFLLQFEFIQQDNRIGLSHKMDNYNLSYIQIFYKCLIVYRMSLIQIVELQRNFI</sequence>
<comment type="caution">
    <text evidence="3">The sequence shown here is derived from an EMBL/GenBank/DDBJ whole genome shotgun (WGS) entry which is preliminary data.</text>
</comment>
<name>A0A8S1VCC5_PAROT</name>
<feature type="transmembrane region" description="Helical" evidence="2">
    <location>
        <begin position="76"/>
        <end position="100"/>
    </location>
</feature>
<feature type="compositionally biased region" description="Polar residues" evidence="1">
    <location>
        <begin position="17"/>
        <end position="27"/>
    </location>
</feature>
<feature type="transmembrane region" description="Helical" evidence="2">
    <location>
        <begin position="146"/>
        <end position="167"/>
    </location>
</feature>
<keyword evidence="2" id="KW-1133">Transmembrane helix</keyword>
<evidence type="ECO:0000256" key="1">
    <source>
        <dbReference type="SAM" id="MobiDB-lite"/>
    </source>
</evidence>
<evidence type="ECO:0000313" key="3">
    <source>
        <dbReference type="EMBL" id="CAD8174281.1"/>
    </source>
</evidence>
<keyword evidence="2" id="KW-0812">Transmembrane</keyword>
<feature type="transmembrane region" description="Helical" evidence="2">
    <location>
        <begin position="215"/>
        <end position="233"/>
    </location>
</feature>
<proteinExistence type="predicted"/>
<evidence type="ECO:0008006" key="5">
    <source>
        <dbReference type="Google" id="ProtNLM"/>
    </source>
</evidence>
<evidence type="ECO:0000313" key="4">
    <source>
        <dbReference type="Proteomes" id="UP000683925"/>
    </source>
</evidence>
<keyword evidence="2" id="KW-0472">Membrane</keyword>
<keyword evidence="4" id="KW-1185">Reference proteome</keyword>
<feature type="transmembrane region" description="Helical" evidence="2">
    <location>
        <begin position="179"/>
        <end position="203"/>
    </location>
</feature>
<organism evidence="3 4">
    <name type="scientific">Paramecium octaurelia</name>
    <dbReference type="NCBI Taxonomy" id="43137"/>
    <lineage>
        <taxon>Eukaryota</taxon>
        <taxon>Sar</taxon>
        <taxon>Alveolata</taxon>
        <taxon>Ciliophora</taxon>
        <taxon>Intramacronucleata</taxon>
        <taxon>Oligohymenophorea</taxon>
        <taxon>Peniculida</taxon>
        <taxon>Parameciidae</taxon>
        <taxon>Paramecium</taxon>
    </lineage>
</organism>
<dbReference type="Proteomes" id="UP000683925">
    <property type="component" value="Unassembled WGS sequence"/>
</dbReference>
<feature type="region of interest" description="Disordered" evidence="1">
    <location>
        <begin position="8"/>
        <end position="34"/>
    </location>
</feature>
<protein>
    <recommendedName>
        <fullName evidence="5">Transmembrane protein</fullName>
    </recommendedName>
</protein>
<feature type="transmembrane region" description="Helical" evidence="2">
    <location>
        <begin position="120"/>
        <end position="137"/>
    </location>
</feature>
<reference evidence="3" key="1">
    <citation type="submission" date="2021-01" db="EMBL/GenBank/DDBJ databases">
        <authorList>
            <consortium name="Genoscope - CEA"/>
            <person name="William W."/>
        </authorList>
    </citation>
    <scope>NUCLEOTIDE SEQUENCE</scope>
</reference>
<accession>A0A8S1VCC5</accession>
<evidence type="ECO:0000256" key="2">
    <source>
        <dbReference type="SAM" id="Phobius"/>
    </source>
</evidence>
<dbReference type="EMBL" id="CAJJDP010000062">
    <property type="protein sequence ID" value="CAD8174281.1"/>
    <property type="molecule type" value="Genomic_DNA"/>
</dbReference>
<feature type="transmembrane region" description="Helical" evidence="2">
    <location>
        <begin position="239"/>
        <end position="264"/>
    </location>
</feature>